<keyword evidence="8" id="KW-0902">Two-component regulatory system</keyword>
<evidence type="ECO:0000256" key="4">
    <source>
        <dbReference type="ARBA" id="ARBA00022679"/>
    </source>
</evidence>
<evidence type="ECO:0000256" key="8">
    <source>
        <dbReference type="ARBA" id="ARBA00023012"/>
    </source>
</evidence>
<dbReference type="PANTHER" id="PTHR43065:SF10">
    <property type="entry name" value="PEROXIDE STRESS-ACTIVATED HISTIDINE KINASE MAK3"/>
    <property type="match status" value="1"/>
</dbReference>
<dbReference type="InterPro" id="IPR035965">
    <property type="entry name" value="PAS-like_dom_sf"/>
</dbReference>
<dbReference type="SUPFAM" id="SSF47384">
    <property type="entry name" value="Homodimeric domain of signal transducing histidine kinase"/>
    <property type="match status" value="1"/>
</dbReference>
<dbReference type="PROSITE" id="PS50109">
    <property type="entry name" value="HIS_KIN"/>
    <property type="match status" value="1"/>
</dbReference>
<keyword evidence="5" id="KW-0547">Nucleotide-binding</keyword>
<dbReference type="Pfam" id="PF13426">
    <property type="entry name" value="PAS_9"/>
    <property type="match status" value="1"/>
</dbReference>
<dbReference type="SMART" id="SM00388">
    <property type="entry name" value="HisKA"/>
    <property type="match status" value="1"/>
</dbReference>
<protein>
    <recommendedName>
        <fullName evidence="2">histidine kinase</fullName>
        <ecNumber evidence="2">2.7.13.3</ecNumber>
    </recommendedName>
</protein>
<keyword evidence="10" id="KW-1133">Transmembrane helix</keyword>
<dbReference type="Pfam" id="PF00512">
    <property type="entry name" value="HisKA"/>
    <property type="match status" value="1"/>
</dbReference>
<feature type="coiled-coil region" evidence="9">
    <location>
        <begin position="202"/>
        <end position="258"/>
    </location>
</feature>
<keyword evidence="4" id="KW-0808">Transferase</keyword>
<dbReference type="InterPro" id="IPR003594">
    <property type="entry name" value="HATPase_dom"/>
</dbReference>
<feature type="transmembrane region" description="Helical" evidence="10">
    <location>
        <begin position="51"/>
        <end position="69"/>
    </location>
</feature>
<dbReference type="InterPro" id="IPR005467">
    <property type="entry name" value="His_kinase_dom"/>
</dbReference>
<evidence type="ECO:0000256" key="7">
    <source>
        <dbReference type="ARBA" id="ARBA00022840"/>
    </source>
</evidence>
<dbReference type="SUPFAM" id="SSF55874">
    <property type="entry name" value="ATPase domain of HSP90 chaperone/DNA topoisomerase II/histidine kinase"/>
    <property type="match status" value="1"/>
</dbReference>
<dbReference type="Gene3D" id="3.30.565.10">
    <property type="entry name" value="Histidine kinase-like ATPase, C-terminal domain"/>
    <property type="match status" value="1"/>
</dbReference>
<dbReference type="InterPro" id="IPR000014">
    <property type="entry name" value="PAS"/>
</dbReference>
<dbReference type="SUPFAM" id="SSF55785">
    <property type="entry name" value="PYP-like sensor domain (PAS domain)"/>
    <property type="match status" value="1"/>
</dbReference>
<dbReference type="NCBIfam" id="TIGR00229">
    <property type="entry name" value="sensory_box"/>
    <property type="match status" value="1"/>
</dbReference>
<evidence type="ECO:0000256" key="10">
    <source>
        <dbReference type="SAM" id="Phobius"/>
    </source>
</evidence>
<keyword evidence="15" id="KW-1185">Reference proteome</keyword>
<dbReference type="SMART" id="SM00387">
    <property type="entry name" value="HATPase_c"/>
    <property type="match status" value="1"/>
</dbReference>
<comment type="caution">
    <text evidence="14">The sequence shown here is derived from an EMBL/GenBank/DDBJ whole genome shotgun (WGS) entry which is preliminary data.</text>
</comment>
<dbReference type="EMBL" id="JBHSKS010000004">
    <property type="protein sequence ID" value="MFC5191560.1"/>
    <property type="molecule type" value="Genomic_DNA"/>
</dbReference>
<evidence type="ECO:0000256" key="5">
    <source>
        <dbReference type="ARBA" id="ARBA00022741"/>
    </source>
</evidence>
<keyword evidence="7 14" id="KW-0067">ATP-binding</keyword>
<dbReference type="Gene3D" id="3.30.450.20">
    <property type="entry name" value="PAS domain"/>
    <property type="match status" value="1"/>
</dbReference>
<dbReference type="InterPro" id="IPR036890">
    <property type="entry name" value="HATPase_C_sf"/>
</dbReference>
<proteinExistence type="predicted"/>
<evidence type="ECO:0000313" key="15">
    <source>
        <dbReference type="Proteomes" id="UP001596163"/>
    </source>
</evidence>
<name>A0ABW0BWU7_9BACT</name>
<dbReference type="InterPro" id="IPR036097">
    <property type="entry name" value="HisK_dim/P_sf"/>
</dbReference>
<dbReference type="PROSITE" id="PS50112">
    <property type="entry name" value="PAS"/>
    <property type="match status" value="1"/>
</dbReference>
<dbReference type="EC" id="2.7.13.3" evidence="2"/>
<dbReference type="InterPro" id="IPR004358">
    <property type="entry name" value="Sig_transdc_His_kin-like_C"/>
</dbReference>
<dbReference type="PRINTS" id="PR00344">
    <property type="entry name" value="BCTRLSENSOR"/>
</dbReference>
<dbReference type="CDD" id="cd00130">
    <property type="entry name" value="PAS"/>
    <property type="match status" value="1"/>
</dbReference>
<feature type="transmembrane region" description="Helical" evidence="10">
    <location>
        <begin position="16"/>
        <end position="39"/>
    </location>
</feature>
<dbReference type="InterPro" id="IPR003661">
    <property type="entry name" value="HisK_dim/P_dom"/>
</dbReference>
<evidence type="ECO:0000259" key="11">
    <source>
        <dbReference type="PROSITE" id="PS50109"/>
    </source>
</evidence>
<dbReference type="RefSeq" id="WP_377913716.1">
    <property type="nucleotide sequence ID" value="NZ_JBHSKS010000004.1"/>
</dbReference>
<evidence type="ECO:0000256" key="3">
    <source>
        <dbReference type="ARBA" id="ARBA00022553"/>
    </source>
</evidence>
<organism evidence="14 15">
    <name type="scientific">Algoriphagus aquatilis</name>
    <dbReference type="NCBI Taxonomy" id="490186"/>
    <lineage>
        <taxon>Bacteria</taxon>
        <taxon>Pseudomonadati</taxon>
        <taxon>Bacteroidota</taxon>
        <taxon>Cytophagia</taxon>
        <taxon>Cytophagales</taxon>
        <taxon>Cyclobacteriaceae</taxon>
        <taxon>Algoriphagus</taxon>
    </lineage>
</organism>
<dbReference type="GO" id="GO:0005524">
    <property type="term" value="F:ATP binding"/>
    <property type="evidence" value="ECO:0007669"/>
    <property type="project" value="UniProtKB-KW"/>
</dbReference>
<feature type="domain" description="PAC" evidence="13">
    <location>
        <begin position="160"/>
        <end position="211"/>
    </location>
</feature>
<reference evidence="15" key="1">
    <citation type="journal article" date="2019" name="Int. J. Syst. Evol. Microbiol.">
        <title>The Global Catalogue of Microorganisms (GCM) 10K type strain sequencing project: providing services to taxonomists for standard genome sequencing and annotation.</title>
        <authorList>
            <consortium name="The Broad Institute Genomics Platform"/>
            <consortium name="The Broad Institute Genome Sequencing Center for Infectious Disease"/>
            <person name="Wu L."/>
            <person name="Ma J."/>
        </authorList>
    </citation>
    <scope>NUCLEOTIDE SEQUENCE [LARGE SCALE GENOMIC DNA]</scope>
    <source>
        <strain evidence="15">CGMCC 1.7030</strain>
    </source>
</reference>
<keyword evidence="10" id="KW-0472">Membrane</keyword>
<dbReference type="Gene3D" id="1.10.287.130">
    <property type="match status" value="1"/>
</dbReference>
<keyword evidence="9" id="KW-0175">Coiled coil</keyword>
<keyword evidence="6" id="KW-0418">Kinase</keyword>
<dbReference type="Pfam" id="PF02518">
    <property type="entry name" value="HATPase_c"/>
    <property type="match status" value="1"/>
</dbReference>
<dbReference type="PANTHER" id="PTHR43065">
    <property type="entry name" value="SENSOR HISTIDINE KINASE"/>
    <property type="match status" value="1"/>
</dbReference>
<dbReference type="Proteomes" id="UP001596163">
    <property type="component" value="Unassembled WGS sequence"/>
</dbReference>
<gene>
    <name evidence="14" type="ORF">ACFPIK_07250</name>
</gene>
<keyword evidence="3" id="KW-0597">Phosphoprotein</keyword>
<evidence type="ECO:0000256" key="6">
    <source>
        <dbReference type="ARBA" id="ARBA00022777"/>
    </source>
</evidence>
<accession>A0ABW0BWU7</accession>
<keyword evidence="10" id="KW-0812">Transmembrane</keyword>
<evidence type="ECO:0000313" key="14">
    <source>
        <dbReference type="EMBL" id="MFC5191560.1"/>
    </source>
</evidence>
<comment type="catalytic activity">
    <reaction evidence="1">
        <text>ATP + protein L-histidine = ADP + protein N-phospho-L-histidine.</text>
        <dbReference type="EC" id="2.7.13.3"/>
    </reaction>
</comment>
<feature type="domain" description="PAS" evidence="12">
    <location>
        <begin position="89"/>
        <end position="146"/>
    </location>
</feature>
<dbReference type="InterPro" id="IPR000700">
    <property type="entry name" value="PAS-assoc_C"/>
</dbReference>
<sequence>MPLMIYSLVGFKKTSITYFLAFGIYLYFIGIGSVQGFIIPVRDLNHLLLEPTGMISSITSIMFIVYLIYVSAGKLFEYYANANSELLESESRLKYQIKKTPVPIVISSNEGELIDYNEDAEKLFEVEGQNLKGFLAQNQYRNPEDRKVFLAHFQQKGFVKDFEVEILSLKGNKKIVSISAIPFEDKEKGIVLLTVFQDITDRRKYEDQLELYRQNLESLVQKRTQQLEESNARIQNINKEISEKNLQLEHTLLRLQETQTQLIQQEKMASLGTLLAGVAHEINNPLNFIMGASTGLTEYFNEFGSENPKRTDLFLKSIQTGLERVTAIVKGLNLFSRNNESMGETCDLHAILDNSFLVLHSKFEDRINLEKNYTKEPLLINGNVGMLHQVFTNLINNSIYAIGGGKGLISIETAINHNQAEITIKDTGSGMSKEVLKKITDPFFTTKPPGEGTGLGLSITYSIIQKHQGMISFESEIGEGTNVSILLPLKS</sequence>
<evidence type="ECO:0000256" key="1">
    <source>
        <dbReference type="ARBA" id="ARBA00000085"/>
    </source>
</evidence>
<evidence type="ECO:0000256" key="9">
    <source>
        <dbReference type="SAM" id="Coils"/>
    </source>
</evidence>
<dbReference type="PROSITE" id="PS50113">
    <property type="entry name" value="PAC"/>
    <property type="match status" value="1"/>
</dbReference>
<evidence type="ECO:0000256" key="2">
    <source>
        <dbReference type="ARBA" id="ARBA00012438"/>
    </source>
</evidence>
<evidence type="ECO:0000259" key="12">
    <source>
        <dbReference type="PROSITE" id="PS50112"/>
    </source>
</evidence>
<dbReference type="CDD" id="cd00082">
    <property type="entry name" value="HisKA"/>
    <property type="match status" value="1"/>
</dbReference>
<feature type="domain" description="Histidine kinase" evidence="11">
    <location>
        <begin position="277"/>
        <end position="491"/>
    </location>
</feature>
<evidence type="ECO:0000259" key="13">
    <source>
        <dbReference type="PROSITE" id="PS50113"/>
    </source>
</evidence>